<dbReference type="AlphaFoldDB" id="A0A6J4P7T2"/>
<name>A0A6J4P7T2_9BACT</name>
<sequence>MTSCNDTTARSETADRAAAGAEPFAVVELFTSEGCSSCPPADRVLADVAADARERGRRVFPLSFHVDYWDRLGWKDPYGDAAHSQRQSRYASAFEARQVYTPQMIVNGTAEFLGSDRERATAEIERAMAREPASELTLRASRDGRAVSVGYSVTPAPGQAVVNVALVERGLISKVGRGENSGRTLAHENVVRVFATEAVPDDGRGTIEVALPADAKEENASLIVYVEDGKTMRVLAAAGAELPVAETREPPRRRK</sequence>
<dbReference type="Pfam" id="PF06764">
    <property type="entry name" value="DUF1223"/>
    <property type="match status" value="1"/>
</dbReference>
<dbReference type="PANTHER" id="PTHR36057:SF1">
    <property type="entry name" value="LIPOPROTEIN LIPID ATTACHMENT SITE-LIKE PROTEIN, PUTATIVE (DUF1223)-RELATED"/>
    <property type="match status" value="1"/>
</dbReference>
<protein>
    <recommendedName>
        <fullName evidence="2">DUF1223 domain-containing protein</fullName>
    </recommendedName>
</protein>
<accession>A0A6J4P7T2</accession>
<reference evidence="1" key="1">
    <citation type="submission" date="2020-02" db="EMBL/GenBank/DDBJ databases">
        <authorList>
            <person name="Meier V. D."/>
        </authorList>
    </citation>
    <scope>NUCLEOTIDE SEQUENCE</scope>
    <source>
        <strain evidence="1">AVDCRST_MAG64</strain>
    </source>
</reference>
<dbReference type="InterPro" id="IPR036249">
    <property type="entry name" value="Thioredoxin-like_sf"/>
</dbReference>
<gene>
    <name evidence="1" type="ORF">AVDCRST_MAG64-2237</name>
</gene>
<dbReference type="SUPFAM" id="SSF52833">
    <property type="entry name" value="Thioredoxin-like"/>
    <property type="match status" value="1"/>
</dbReference>
<organism evidence="1">
    <name type="scientific">uncultured Phycisphaerae bacterium</name>
    <dbReference type="NCBI Taxonomy" id="904963"/>
    <lineage>
        <taxon>Bacteria</taxon>
        <taxon>Pseudomonadati</taxon>
        <taxon>Planctomycetota</taxon>
        <taxon>Phycisphaerae</taxon>
        <taxon>environmental samples</taxon>
    </lineage>
</organism>
<proteinExistence type="predicted"/>
<evidence type="ECO:0000313" key="1">
    <source>
        <dbReference type="EMBL" id="CAA9408644.1"/>
    </source>
</evidence>
<evidence type="ECO:0008006" key="2">
    <source>
        <dbReference type="Google" id="ProtNLM"/>
    </source>
</evidence>
<dbReference type="EMBL" id="CADCUQ010000485">
    <property type="protein sequence ID" value="CAA9408644.1"/>
    <property type="molecule type" value="Genomic_DNA"/>
</dbReference>
<dbReference type="PANTHER" id="PTHR36057">
    <property type="match status" value="1"/>
</dbReference>
<dbReference type="InterPro" id="IPR010634">
    <property type="entry name" value="DUF1223"/>
</dbReference>